<evidence type="ECO:0000313" key="5">
    <source>
        <dbReference type="Proteomes" id="UP000231282"/>
    </source>
</evidence>
<dbReference type="CDD" id="cd03809">
    <property type="entry name" value="GT4_MtfB-like"/>
    <property type="match status" value="1"/>
</dbReference>
<dbReference type="InterPro" id="IPR028098">
    <property type="entry name" value="Glyco_trans_4-like_N"/>
</dbReference>
<keyword evidence="1" id="KW-0808">Transferase</keyword>
<dbReference type="Pfam" id="PF00534">
    <property type="entry name" value="Glycos_transf_1"/>
    <property type="match status" value="1"/>
</dbReference>
<dbReference type="PANTHER" id="PTHR46401">
    <property type="entry name" value="GLYCOSYLTRANSFERASE WBBK-RELATED"/>
    <property type="match status" value="1"/>
</dbReference>
<dbReference type="Gene3D" id="3.40.50.2000">
    <property type="entry name" value="Glycogen Phosphorylase B"/>
    <property type="match status" value="2"/>
</dbReference>
<dbReference type="Proteomes" id="UP000231282">
    <property type="component" value="Unassembled WGS sequence"/>
</dbReference>
<comment type="caution">
    <text evidence="4">The sequence shown here is derived from an EMBL/GenBank/DDBJ whole genome shotgun (WGS) entry which is preliminary data.</text>
</comment>
<evidence type="ECO:0000259" key="3">
    <source>
        <dbReference type="Pfam" id="PF13439"/>
    </source>
</evidence>
<dbReference type="SUPFAM" id="SSF53756">
    <property type="entry name" value="UDP-Glycosyltransferase/glycogen phosphorylase"/>
    <property type="match status" value="1"/>
</dbReference>
<organism evidence="4 5">
    <name type="scientific">Candidatus Shapirobacteria bacterium CG09_land_8_20_14_0_10_38_17</name>
    <dbReference type="NCBI Taxonomy" id="1974884"/>
    <lineage>
        <taxon>Bacteria</taxon>
        <taxon>Candidatus Shapironibacteriota</taxon>
    </lineage>
</organism>
<dbReference type="EMBL" id="PEZH01000051">
    <property type="protein sequence ID" value="PIS14954.1"/>
    <property type="molecule type" value="Genomic_DNA"/>
</dbReference>
<evidence type="ECO:0000256" key="1">
    <source>
        <dbReference type="ARBA" id="ARBA00022679"/>
    </source>
</evidence>
<sequence>MKIGVNARLLQEKHHTGIQSYIKNLYQAIGHIDQKNEYIFLKNRHENSLLKNVLYDNFLIKKQIKKFQIDLFHAPNTILPLGTKKCPYIATVHDLGFKVLPQMGKKTDIAYLNFAFKNITKKADVIITDSFAVKKEIKKYYPIKESRLKVIPLGVDNFYFEKESQKYLQKTKEQYQLDNQKIIFTNSAHSSRKNIGLLTKMFTQNRHYFKNTFLIICGLINKDAFQNIISNNKEDNILLLGYVSKRKLRAFYQIADIFIYPSLYEGFGLPLLEALASNTLVLASNIPAFKEIITDNNLFFDPLREDDVFEKTKYYLNISHSKKEIIVGGYQKILEKLTWLKAAEKMINIFNSF</sequence>
<protein>
    <recommendedName>
        <fullName evidence="6">Glycosyltransferase family 1 protein</fullName>
    </recommendedName>
</protein>
<feature type="domain" description="Glycosyltransferase subfamily 4-like N-terminal" evidence="3">
    <location>
        <begin position="50"/>
        <end position="156"/>
    </location>
</feature>
<dbReference type="GO" id="GO:0016757">
    <property type="term" value="F:glycosyltransferase activity"/>
    <property type="evidence" value="ECO:0007669"/>
    <property type="project" value="InterPro"/>
</dbReference>
<reference evidence="5" key="1">
    <citation type="submission" date="2017-09" db="EMBL/GenBank/DDBJ databases">
        <title>Depth-based differentiation of microbial function through sediment-hosted aquifers and enrichment of novel symbionts in the deep terrestrial subsurface.</title>
        <authorList>
            <person name="Probst A.J."/>
            <person name="Ladd B."/>
            <person name="Jarett J.K."/>
            <person name="Geller-Mcgrath D.E."/>
            <person name="Sieber C.M.K."/>
            <person name="Emerson J.B."/>
            <person name="Anantharaman K."/>
            <person name="Thomas B.C."/>
            <person name="Malmstrom R."/>
            <person name="Stieglmeier M."/>
            <person name="Klingl A."/>
            <person name="Woyke T."/>
            <person name="Ryan C.M."/>
            <person name="Banfield J.F."/>
        </authorList>
    </citation>
    <scope>NUCLEOTIDE SEQUENCE [LARGE SCALE GENOMIC DNA]</scope>
</reference>
<proteinExistence type="predicted"/>
<evidence type="ECO:0008006" key="6">
    <source>
        <dbReference type="Google" id="ProtNLM"/>
    </source>
</evidence>
<dbReference type="Pfam" id="PF13439">
    <property type="entry name" value="Glyco_transf_4"/>
    <property type="match status" value="1"/>
</dbReference>
<gene>
    <name evidence="4" type="ORF">COT63_02570</name>
</gene>
<evidence type="ECO:0000313" key="4">
    <source>
        <dbReference type="EMBL" id="PIS14954.1"/>
    </source>
</evidence>
<dbReference type="InterPro" id="IPR001296">
    <property type="entry name" value="Glyco_trans_1"/>
</dbReference>
<evidence type="ECO:0000259" key="2">
    <source>
        <dbReference type="Pfam" id="PF00534"/>
    </source>
</evidence>
<feature type="domain" description="Glycosyl transferase family 1" evidence="2">
    <location>
        <begin position="171"/>
        <end position="326"/>
    </location>
</feature>
<accession>A0A2H0WQL7</accession>
<name>A0A2H0WQL7_9BACT</name>
<dbReference type="AlphaFoldDB" id="A0A2H0WQL7"/>
<dbReference type="PANTHER" id="PTHR46401:SF2">
    <property type="entry name" value="GLYCOSYLTRANSFERASE WBBK-RELATED"/>
    <property type="match status" value="1"/>
</dbReference>